<dbReference type="NCBIfam" id="NF041278">
    <property type="entry name" value="CmcJ_NvfI_EfuI"/>
    <property type="match status" value="1"/>
</dbReference>
<gene>
    <name evidence="1" type="ORF">GCM10023208_20720</name>
</gene>
<dbReference type="Proteomes" id="UP001500518">
    <property type="component" value="Unassembled WGS sequence"/>
</dbReference>
<name>A0ABP9KCN2_9SPHN</name>
<dbReference type="RefSeq" id="WP_346033006.1">
    <property type="nucleotide sequence ID" value="NZ_BAABHV010000010.1"/>
</dbReference>
<proteinExistence type="predicted"/>
<dbReference type="EMBL" id="BAABHV010000010">
    <property type="protein sequence ID" value="GAA5056181.1"/>
    <property type="molecule type" value="Genomic_DNA"/>
</dbReference>
<protein>
    <submittedName>
        <fullName evidence="1">CmcJ/NvfI family oxidoreductase</fullName>
    </submittedName>
</protein>
<reference evidence="2" key="1">
    <citation type="journal article" date="2019" name="Int. J. Syst. Evol. Microbiol.">
        <title>The Global Catalogue of Microorganisms (GCM) 10K type strain sequencing project: providing services to taxonomists for standard genome sequencing and annotation.</title>
        <authorList>
            <consortium name="The Broad Institute Genomics Platform"/>
            <consortium name="The Broad Institute Genome Sequencing Center for Infectious Disease"/>
            <person name="Wu L."/>
            <person name="Ma J."/>
        </authorList>
    </citation>
    <scope>NUCLEOTIDE SEQUENCE [LARGE SCALE GENOMIC DNA]</scope>
    <source>
        <strain evidence="2">JCM 18014</strain>
    </source>
</reference>
<evidence type="ECO:0000313" key="2">
    <source>
        <dbReference type="Proteomes" id="UP001500518"/>
    </source>
</evidence>
<dbReference type="InterPro" id="IPR044053">
    <property type="entry name" value="AsaB-like"/>
</dbReference>
<accession>A0ABP9KCN2</accession>
<dbReference type="PANTHER" id="PTHR34598">
    <property type="entry name" value="BLL6449 PROTEIN"/>
    <property type="match status" value="1"/>
</dbReference>
<keyword evidence="2" id="KW-1185">Reference proteome</keyword>
<evidence type="ECO:0000313" key="1">
    <source>
        <dbReference type="EMBL" id="GAA5056181.1"/>
    </source>
</evidence>
<comment type="caution">
    <text evidence="1">The sequence shown here is derived from an EMBL/GenBank/DDBJ whole genome shotgun (WGS) entry which is preliminary data.</text>
</comment>
<organism evidence="1 2">
    <name type="scientific">Erythrobacter westpacificensis</name>
    <dbReference type="NCBI Taxonomy" id="1055231"/>
    <lineage>
        <taxon>Bacteria</taxon>
        <taxon>Pseudomonadati</taxon>
        <taxon>Pseudomonadota</taxon>
        <taxon>Alphaproteobacteria</taxon>
        <taxon>Sphingomonadales</taxon>
        <taxon>Erythrobacteraceae</taxon>
        <taxon>Erythrobacter/Porphyrobacter group</taxon>
        <taxon>Erythrobacter</taxon>
    </lineage>
</organism>
<dbReference type="PANTHER" id="PTHR34598:SF3">
    <property type="entry name" value="OXIDOREDUCTASE AN1597"/>
    <property type="match status" value="1"/>
</dbReference>
<sequence length="270" mass="30444">MQNDSDTITHDVEAEIRYVVRGEKATFYAGDRDRSYWPGEDHLVTIHDIRGEKDRLAFDRNGFVVLDEPSPVSDYADADQLAAYCRYCEDTVKRLTGASKVVSFGAIRRTNATGTHGHNQPANGAHVDYGAKTVADYTRQILPADEAEERLAKRHMLFNLWRPISTVESAPFALCDASTVKREDLFPSEIVGGLGGVDFSLWGFNLAYNPAHRWCWLPYQRPEEMMVFKLFDTEDDAVQFTAHTSFNPPDVPGDAAPRESIELRTIAYFD</sequence>